<comment type="function">
    <text evidence="4">Methyltransferase required for the conversion of 2-polyprenyl-6-methoxy-1,4-benzoquinol (DDMQH2) to 2-polyprenyl-3-methyl-6-methoxy-1,4-benzoquinol (DMQH2).</text>
</comment>
<evidence type="ECO:0000313" key="7">
    <source>
        <dbReference type="Proteomes" id="UP000236333"/>
    </source>
</evidence>
<dbReference type="CDD" id="cd02440">
    <property type="entry name" value="AdoMet_MTases"/>
    <property type="match status" value="1"/>
</dbReference>
<dbReference type="PROSITE" id="PS01184">
    <property type="entry name" value="UBIE_2"/>
    <property type="match status" value="1"/>
</dbReference>
<feature type="binding site" evidence="4">
    <location>
        <position position="57"/>
    </location>
    <ligand>
        <name>S-adenosyl-L-methionine</name>
        <dbReference type="ChEBI" id="CHEBI:59789"/>
    </ligand>
</feature>
<evidence type="ECO:0000256" key="1">
    <source>
        <dbReference type="ARBA" id="ARBA00022603"/>
    </source>
</evidence>
<comment type="pathway">
    <text evidence="4">Cofactor biosynthesis; ubiquinone biosynthesis.</text>
</comment>
<dbReference type="EC" id="2.1.1.201" evidence="4"/>
<dbReference type="GO" id="GO:0032259">
    <property type="term" value="P:methylation"/>
    <property type="evidence" value="ECO:0007669"/>
    <property type="project" value="UniProtKB-KW"/>
</dbReference>
<evidence type="ECO:0000256" key="4">
    <source>
        <dbReference type="HAMAP-Rule" id="MF_03191"/>
    </source>
</evidence>
<dbReference type="Pfam" id="PF01209">
    <property type="entry name" value="Ubie_methyltran"/>
    <property type="match status" value="1"/>
</dbReference>
<dbReference type="PROSITE" id="PS51608">
    <property type="entry name" value="SAM_MT_UBIE"/>
    <property type="match status" value="1"/>
</dbReference>
<dbReference type="InterPro" id="IPR023576">
    <property type="entry name" value="UbiE/COQ5_MeTrFase_CS"/>
</dbReference>
<dbReference type="Gene3D" id="3.40.50.150">
    <property type="entry name" value="Vaccinia Virus protein VP39"/>
    <property type="match status" value="1"/>
</dbReference>
<dbReference type="NCBIfam" id="TIGR01934">
    <property type="entry name" value="MenG_MenH_UbiE"/>
    <property type="match status" value="1"/>
</dbReference>
<keyword evidence="4" id="KW-0496">Mitochondrion</keyword>
<feature type="compositionally biased region" description="Low complexity" evidence="5">
    <location>
        <begin position="102"/>
        <end position="112"/>
    </location>
</feature>
<reference evidence="6 7" key="1">
    <citation type="journal article" date="2017" name="Mol. Biol. Evol.">
        <title>The 4-celled Tetrabaena socialis nuclear genome reveals the essential components for genetic control of cell number at the origin of multicellularity in the volvocine lineage.</title>
        <authorList>
            <person name="Featherston J."/>
            <person name="Arakaki Y."/>
            <person name="Hanschen E.R."/>
            <person name="Ferris P.J."/>
            <person name="Michod R.E."/>
            <person name="Olson B.J.S.C."/>
            <person name="Nozaki H."/>
            <person name="Durand P.M."/>
        </authorList>
    </citation>
    <scope>NUCLEOTIDE SEQUENCE [LARGE SCALE GENOMIC DNA]</scope>
    <source>
        <strain evidence="6 7">NIES-571</strain>
    </source>
</reference>
<name>A0A2J8AFQ1_9CHLO</name>
<evidence type="ECO:0000313" key="6">
    <source>
        <dbReference type="EMBL" id="PNH11322.1"/>
    </source>
</evidence>
<dbReference type="InterPro" id="IPR029063">
    <property type="entry name" value="SAM-dependent_MTases_sf"/>
</dbReference>
<evidence type="ECO:0000256" key="3">
    <source>
        <dbReference type="ARBA" id="ARBA00022691"/>
    </source>
</evidence>
<dbReference type="HAMAP" id="MF_01813">
    <property type="entry name" value="MenG_UbiE_methyltr"/>
    <property type="match status" value="1"/>
</dbReference>
<protein>
    <recommendedName>
        <fullName evidence="4">2-methoxy-6-polyprenyl-1,4-benzoquinol methylase, mitochondrial</fullName>
        <ecNumber evidence="4">2.1.1.201</ecNumber>
    </recommendedName>
    <alternativeName>
        <fullName evidence="4">Ubiquinone biosynthesis methyltransferase COQ5</fullName>
    </alternativeName>
</protein>
<gene>
    <name evidence="4" type="primary">COQ5</name>
    <name evidence="6" type="ORF">TSOC_001860</name>
</gene>
<dbReference type="OrthoDB" id="6329284at2759"/>
<dbReference type="GO" id="GO:0008425">
    <property type="term" value="F:2-methoxy-6-polyprenyl-1,4-benzoquinol methyltransferase activity"/>
    <property type="evidence" value="ECO:0007669"/>
    <property type="project" value="UniProtKB-UniRule"/>
</dbReference>
<keyword evidence="1 4" id="KW-0489">Methyltransferase</keyword>
<proteinExistence type="inferred from homology"/>
<comment type="caution">
    <text evidence="4">Lacks conserved residue(s) required for the propagation of feature annotation.</text>
</comment>
<feature type="region of interest" description="Disordered" evidence="5">
    <location>
        <begin position="83"/>
        <end position="141"/>
    </location>
</feature>
<keyword evidence="7" id="KW-1185">Reference proteome</keyword>
<evidence type="ECO:0000256" key="5">
    <source>
        <dbReference type="SAM" id="MobiDB-lite"/>
    </source>
</evidence>
<dbReference type="EMBL" id="PGGS01000032">
    <property type="protein sequence ID" value="PNH11322.1"/>
    <property type="molecule type" value="Genomic_DNA"/>
</dbReference>
<sequence>MAQPVALCIRQHRPTLRKPTVALPPTTNRQPPTADHRLVESLRPFPGQVHLDVAGGTGDVAFRVLRAVRAAEMEEKMAAAASGSGAAGAAGGPFRPRPSAPPSEGGQAAAPGEAGGAAAGPWPGSSSGGGGGGAARGAGSGGDGGLAAGRVVVCDINPDMLRVGQQKAAGAADLSGDPGLSFVEGNAEALPFDDASFDSYTVAFGIRNVTDRPAALREALRVLRPGGRFMCLEFSRVTQPGLRELYDLYSFAVIPRIGGLVANDAASYQYLVESIRQFPDQEAFAHLVEEAGFRAVTYESLMGGVVAIHSGFKL</sequence>
<dbReference type="Proteomes" id="UP000236333">
    <property type="component" value="Unassembled WGS sequence"/>
</dbReference>
<keyword evidence="4" id="KW-0831">Ubiquinone biosynthesis</keyword>
<keyword evidence="4" id="KW-0472">Membrane</keyword>
<keyword evidence="3 4" id="KW-0949">S-adenosyl-L-methionine</keyword>
<keyword evidence="4" id="KW-0999">Mitochondrion inner membrane</keyword>
<feature type="binding site" evidence="4">
    <location>
        <begin position="186"/>
        <end position="187"/>
    </location>
    <ligand>
        <name>S-adenosyl-L-methionine</name>
        <dbReference type="ChEBI" id="CHEBI:59789"/>
    </ligand>
</feature>
<feature type="binding site" evidence="4">
    <location>
        <position position="155"/>
    </location>
    <ligand>
        <name>S-adenosyl-L-methionine</name>
        <dbReference type="ChEBI" id="CHEBI:59789"/>
    </ligand>
</feature>
<dbReference type="GO" id="GO:0031314">
    <property type="term" value="C:extrinsic component of mitochondrial inner membrane"/>
    <property type="evidence" value="ECO:0007669"/>
    <property type="project" value="UniProtKB-UniRule"/>
</dbReference>
<dbReference type="PANTHER" id="PTHR43591">
    <property type="entry name" value="METHYLTRANSFERASE"/>
    <property type="match status" value="1"/>
</dbReference>
<organism evidence="6 7">
    <name type="scientific">Tetrabaena socialis</name>
    <dbReference type="NCBI Taxonomy" id="47790"/>
    <lineage>
        <taxon>Eukaryota</taxon>
        <taxon>Viridiplantae</taxon>
        <taxon>Chlorophyta</taxon>
        <taxon>core chlorophytes</taxon>
        <taxon>Chlorophyceae</taxon>
        <taxon>CS clade</taxon>
        <taxon>Chlamydomonadales</taxon>
        <taxon>Tetrabaenaceae</taxon>
        <taxon>Tetrabaena</taxon>
    </lineage>
</organism>
<accession>A0A2J8AFQ1</accession>
<keyword evidence="2 4" id="KW-0808">Transferase</keyword>
<comment type="subcellular location">
    <subcellularLocation>
        <location evidence="4">Mitochondrion inner membrane</location>
        <topology evidence="4">Peripheral membrane protein</topology>
        <orientation evidence="4">Matrix side</orientation>
    </subcellularLocation>
</comment>
<comment type="similarity">
    <text evidence="4">Belongs to the class I-like SAM-binding methyltransferase superfamily. MenG/UbiE family.</text>
</comment>
<dbReference type="AlphaFoldDB" id="A0A2J8AFQ1"/>
<comment type="caution">
    <text evidence="6">The sequence shown here is derived from an EMBL/GenBank/DDBJ whole genome shotgun (WGS) entry which is preliminary data.</text>
</comment>
<feature type="compositionally biased region" description="Gly residues" evidence="5">
    <location>
        <begin position="126"/>
        <end position="141"/>
    </location>
</feature>
<comment type="catalytic activity">
    <reaction evidence="4">
        <text>a 2-methoxy-6-(all-trans-polyprenyl)benzene-1,4-diol + S-adenosyl-L-methionine = a 5-methoxy-2-methyl-3-(all-trans-polyprenyl)benzene-1,4-diol + S-adenosyl-L-homocysteine + H(+)</text>
        <dbReference type="Rhea" id="RHEA:28286"/>
        <dbReference type="Rhea" id="RHEA-COMP:10858"/>
        <dbReference type="Rhea" id="RHEA-COMP:10859"/>
        <dbReference type="ChEBI" id="CHEBI:15378"/>
        <dbReference type="ChEBI" id="CHEBI:57856"/>
        <dbReference type="ChEBI" id="CHEBI:59789"/>
        <dbReference type="ChEBI" id="CHEBI:84166"/>
        <dbReference type="ChEBI" id="CHEBI:84167"/>
        <dbReference type="EC" id="2.1.1.201"/>
    </reaction>
</comment>
<evidence type="ECO:0000256" key="2">
    <source>
        <dbReference type="ARBA" id="ARBA00022679"/>
    </source>
</evidence>
<dbReference type="InterPro" id="IPR004033">
    <property type="entry name" value="UbiE/COQ5_MeTrFase"/>
</dbReference>
<dbReference type="SUPFAM" id="SSF53335">
    <property type="entry name" value="S-adenosyl-L-methionine-dependent methyltransferases"/>
    <property type="match status" value="1"/>
</dbReference>
<comment type="subunit">
    <text evidence="4">Component of a multi-subunit COQ enzyme complex.</text>
</comment>
<dbReference type="PANTHER" id="PTHR43591:SF24">
    <property type="entry name" value="2-METHOXY-6-POLYPRENYL-1,4-BENZOQUINOL METHYLASE, MITOCHONDRIAL"/>
    <property type="match status" value="1"/>
</dbReference>
<dbReference type="UniPathway" id="UPA00232"/>